<reference evidence="2" key="1">
    <citation type="submission" date="2023-07" db="EMBL/GenBank/DDBJ databases">
        <authorList>
            <consortium name="AG Swart"/>
            <person name="Singh M."/>
            <person name="Singh A."/>
            <person name="Seah K."/>
            <person name="Emmerich C."/>
        </authorList>
    </citation>
    <scope>NUCLEOTIDE SEQUENCE</scope>
    <source>
        <strain evidence="2">DP1</strain>
    </source>
</reference>
<accession>A0AAD1UAF8</accession>
<name>A0AAD1UAF8_EUPCR</name>
<evidence type="ECO:0000256" key="1">
    <source>
        <dbReference type="SAM" id="MobiDB-lite"/>
    </source>
</evidence>
<feature type="compositionally biased region" description="Polar residues" evidence="1">
    <location>
        <begin position="457"/>
        <end position="469"/>
    </location>
</feature>
<protein>
    <submittedName>
        <fullName evidence="2">Uncharacterized protein</fullName>
    </submittedName>
</protein>
<comment type="caution">
    <text evidence="2">The sequence shown here is derived from an EMBL/GenBank/DDBJ whole genome shotgun (WGS) entry which is preliminary data.</text>
</comment>
<dbReference type="AlphaFoldDB" id="A0AAD1UAF8"/>
<organism evidence="2 3">
    <name type="scientific">Euplotes crassus</name>
    <dbReference type="NCBI Taxonomy" id="5936"/>
    <lineage>
        <taxon>Eukaryota</taxon>
        <taxon>Sar</taxon>
        <taxon>Alveolata</taxon>
        <taxon>Ciliophora</taxon>
        <taxon>Intramacronucleata</taxon>
        <taxon>Spirotrichea</taxon>
        <taxon>Hypotrichia</taxon>
        <taxon>Euplotida</taxon>
        <taxon>Euplotidae</taxon>
        <taxon>Moneuplotes</taxon>
    </lineage>
</organism>
<evidence type="ECO:0000313" key="3">
    <source>
        <dbReference type="Proteomes" id="UP001295684"/>
    </source>
</evidence>
<sequence length="505" mass="58054">MQFTNLIEDYEDDRYPGLPSFGKYKSVSMNKQNSLVDNSRSRVKNVQTPSDVVQNGRYRDYSPGDIVINTPVMSNHIQINQAYKKYKNDKISQKYRQKPIKSSLGQSYQIMPQDLTYHQKVLKAKQKRRKFNTSNYSVKSLNKSTFAAAKNLPRKRMNRNQSRVHATQTYSTSGFTTALEEAPNAERFPQEPLLHKKFTHQASDTDMEVRSNLTVGGSHYGEQKAILRRQISAFVDNSKIKTLEELPKNDELTRKLKKENKLLKKEVQRLNFELTGLKVILQRITQKYKINQQMLPIKGMINKAKDVSEECQNSMNLLSNSLENIYLKANQPSNLQQKCSDYIQHVLLENQQLREMLEIKTENTLTVDHLTKLEQEVQEILLSEESVDNDTIELTKMVKKAITETSKRKSKKAKKEIEQQTITNNSAAKEPDHKNMKPKSKFLFDSPENSDEEESSQTNEPSSITQPQGISPLKEPEDDKLATKPPQQDASSLGIKSVKSKFLFD</sequence>
<feature type="region of interest" description="Disordered" evidence="1">
    <location>
        <begin position="403"/>
        <end position="505"/>
    </location>
</feature>
<evidence type="ECO:0000313" key="2">
    <source>
        <dbReference type="EMBL" id="CAI2363234.1"/>
    </source>
</evidence>
<dbReference type="Proteomes" id="UP001295684">
    <property type="component" value="Unassembled WGS sequence"/>
</dbReference>
<proteinExistence type="predicted"/>
<gene>
    <name evidence="2" type="ORF">ECRASSUSDP1_LOCUS4564</name>
</gene>
<dbReference type="EMBL" id="CAMPGE010004387">
    <property type="protein sequence ID" value="CAI2363234.1"/>
    <property type="molecule type" value="Genomic_DNA"/>
</dbReference>
<keyword evidence="3" id="KW-1185">Reference proteome</keyword>